<feature type="compositionally biased region" description="Basic and acidic residues" evidence="1">
    <location>
        <begin position="367"/>
        <end position="379"/>
    </location>
</feature>
<dbReference type="InterPro" id="IPR036047">
    <property type="entry name" value="F-box-like_dom_sf"/>
</dbReference>
<dbReference type="InterPro" id="IPR001810">
    <property type="entry name" value="F-box_dom"/>
</dbReference>
<dbReference type="Proteomes" id="UP000639338">
    <property type="component" value="Unassembled WGS sequence"/>
</dbReference>
<dbReference type="Gene3D" id="1.20.1280.50">
    <property type="match status" value="1"/>
</dbReference>
<dbReference type="Pfam" id="PF00646">
    <property type="entry name" value="F-box"/>
    <property type="match status" value="1"/>
</dbReference>
<dbReference type="Gene3D" id="2.120.10.80">
    <property type="entry name" value="Kelch-type beta propeller"/>
    <property type="match status" value="1"/>
</dbReference>
<protein>
    <recommendedName>
        <fullName evidence="2">F-box domain-containing protein</fullName>
    </recommendedName>
</protein>
<evidence type="ECO:0000313" key="3">
    <source>
        <dbReference type="EMBL" id="KAF7997598.1"/>
    </source>
</evidence>
<evidence type="ECO:0000313" key="4">
    <source>
        <dbReference type="Proteomes" id="UP000639338"/>
    </source>
</evidence>
<reference evidence="3 4" key="1">
    <citation type="submission" date="2020-08" db="EMBL/GenBank/DDBJ databases">
        <title>Aphidius gifuensis genome sequencing and assembly.</title>
        <authorList>
            <person name="Du Z."/>
        </authorList>
    </citation>
    <scope>NUCLEOTIDE SEQUENCE [LARGE SCALE GENOMIC DNA]</scope>
    <source>
        <strain evidence="3">YNYX2018</strain>
        <tissue evidence="3">Adults</tissue>
    </source>
</reference>
<proteinExistence type="predicted"/>
<keyword evidence="4" id="KW-1185">Reference proteome</keyword>
<dbReference type="PANTHER" id="PTHR46432">
    <property type="entry name" value="F-BOX ONLY PROTEIN 42"/>
    <property type="match status" value="1"/>
</dbReference>
<dbReference type="GO" id="GO:1990756">
    <property type="term" value="F:ubiquitin-like ligase-substrate adaptor activity"/>
    <property type="evidence" value="ECO:0007669"/>
    <property type="project" value="TreeGrafter"/>
</dbReference>
<feature type="region of interest" description="Disordered" evidence="1">
    <location>
        <begin position="359"/>
        <end position="432"/>
    </location>
</feature>
<dbReference type="PANTHER" id="PTHR46432:SF1">
    <property type="entry name" value="F-BOX ONLY PROTEIN 42"/>
    <property type="match status" value="1"/>
</dbReference>
<evidence type="ECO:0000256" key="1">
    <source>
        <dbReference type="SAM" id="MobiDB-lite"/>
    </source>
</evidence>
<name>A0A834Y5N5_APHGI</name>
<evidence type="ECO:0000259" key="2">
    <source>
        <dbReference type="PROSITE" id="PS50181"/>
    </source>
</evidence>
<dbReference type="SUPFAM" id="SSF117281">
    <property type="entry name" value="Kelch motif"/>
    <property type="match status" value="1"/>
</dbReference>
<dbReference type="SUPFAM" id="SSF81383">
    <property type="entry name" value="F-box domain"/>
    <property type="match status" value="1"/>
</dbReference>
<feature type="domain" description="F-box" evidence="2">
    <location>
        <begin position="21"/>
        <end position="73"/>
    </location>
</feature>
<sequence>MDVSESMINCQFNDENNQIMEYHIDDLPDEILEYILNLIPPYKCLKECKFVCKRWSNSVKRVIDHKNAYFNKSILSGSLEWSRSLTSSTNHKNVLISNRHSHSTCTYGNSMYVFGGCTGTSTTFNDLWRFDLDTHKWNRPMPIGNYPSPKACATMVYYKESFVLFGGWSYPSTYPPHQRRKLFKELHVYCIKNNRWNVINCSGEPPPTSAHSATVHGNTMIVFGGVSVNYSSNNDVWCIDLDTYTWHKQATSDIKPQPRYGHSQIELDEKNLMIIGGCTGPNAAMNDAWLLNMDGPIWTWKNVTMNHSEFAPTRIWCHQACKVGNHIIVLGEKKQTTRPKDMSISAKILYQPTAPLRVNPVAPQLRRKPDIKIDRDENVNGKQGRFTDKSGPSKNISGHHSRSPMDNSIDQKWKNGLNHDNNHHKNKITNRQRQLESLRRMEERIHNKNAIQKLLKRRKDRFSIFCLNINTIFDDKSTANWIKYPDFPNIGPEVRILYSLVLGKGELIVFGGIRKELMSVPGQTDDNDSEVYNEVLFIKPPQYAI</sequence>
<dbReference type="InterPro" id="IPR015915">
    <property type="entry name" value="Kelch-typ_b-propeller"/>
</dbReference>
<comment type="caution">
    <text evidence="3">The sequence shown here is derived from an EMBL/GenBank/DDBJ whole genome shotgun (WGS) entry which is preliminary data.</text>
</comment>
<dbReference type="PROSITE" id="PS50181">
    <property type="entry name" value="FBOX"/>
    <property type="match status" value="1"/>
</dbReference>
<dbReference type="GO" id="GO:0019005">
    <property type="term" value="C:SCF ubiquitin ligase complex"/>
    <property type="evidence" value="ECO:0007669"/>
    <property type="project" value="TreeGrafter"/>
</dbReference>
<dbReference type="EMBL" id="JACMRX010000001">
    <property type="protein sequence ID" value="KAF7997598.1"/>
    <property type="molecule type" value="Genomic_DNA"/>
</dbReference>
<dbReference type="AlphaFoldDB" id="A0A834Y5N5"/>
<organism evidence="3 4">
    <name type="scientific">Aphidius gifuensis</name>
    <name type="common">Parasitoid wasp</name>
    <dbReference type="NCBI Taxonomy" id="684658"/>
    <lineage>
        <taxon>Eukaryota</taxon>
        <taxon>Metazoa</taxon>
        <taxon>Ecdysozoa</taxon>
        <taxon>Arthropoda</taxon>
        <taxon>Hexapoda</taxon>
        <taxon>Insecta</taxon>
        <taxon>Pterygota</taxon>
        <taxon>Neoptera</taxon>
        <taxon>Endopterygota</taxon>
        <taxon>Hymenoptera</taxon>
        <taxon>Apocrita</taxon>
        <taxon>Ichneumonoidea</taxon>
        <taxon>Braconidae</taxon>
        <taxon>Aphidiinae</taxon>
        <taxon>Aphidius</taxon>
    </lineage>
</organism>
<dbReference type="Pfam" id="PF13415">
    <property type="entry name" value="Beta-prop_FBX42"/>
    <property type="match status" value="1"/>
</dbReference>
<accession>A0A834Y5N5</accession>
<dbReference type="InterPro" id="IPR052821">
    <property type="entry name" value="F-box_only_SRC"/>
</dbReference>
<gene>
    <name evidence="3" type="ORF">HCN44_006169</name>
</gene>
<dbReference type="OrthoDB" id="9973021at2759"/>